<dbReference type="InterPro" id="IPR036322">
    <property type="entry name" value="WD40_repeat_dom_sf"/>
</dbReference>
<reference evidence="6" key="1">
    <citation type="journal article" date="2020" name="Fungal Divers.">
        <title>Resolving the Mortierellaceae phylogeny through synthesis of multi-gene phylogenetics and phylogenomics.</title>
        <authorList>
            <person name="Vandepol N."/>
            <person name="Liber J."/>
            <person name="Desiro A."/>
            <person name="Na H."/>
            <person name="Kennedy M."/>
            <person name="Barry K."/>
            <person name="Grigoriev I.V."/>
            <person name="Miller A.N."/>
            <person name="O'Donnell K."/>
            <person name="Stajich J.E."/>
            <person name="Bonito G."/>
        </authorList>
    </citation>
    <scope>NUCLEOTIDE SEQUENCE</scope>
    <source>
        <strain evidence="6">NRRL 2769</strain>
    </source>
</reference>
<feature type="repeat" description="WD" evidence="3">
    <location>
        <begin position="1428"/>
        <end position="1465"/>
    </location>
</feature>
<dbReference type="InterPro" id="IPR001646">
    <property type="entry name" value="5peptide_repeat"/>
</dbReference>
<dbReference type="SUPFAM" id="SSF141571">
    <property type="entry name" value="Pentapeptide repeat-like"/>
    <property type="match status" value="1"/>
</dbReference>
<feature type="repeat" description="WD" evidence="3">
    <location>
        <begin position="1512"/>
        <end position="1553"/>
    </location>
</feature>
<feature type="repeat" description="WD" evidence="3">
    <location>
        <begin position="1177"/>
        <end position="1218"/>
    </location>
</feature>
<dbReference type="GO" id="GO:0005737">
    <property type="term" value="C:cytoplasm"/>
    <property type="evidence" value="ECO:0007669"/>
    <property type="project" value="TreeGrafter"/>
</dbReference>
<proteinExistence type="predicted"/>
<evidence type="ECO:0000313" key="7">
    <source>
        <dbReference type="Proteomes" id="UP000703661"/>
    </source>
</evidence>
<dbReference type="PROSITE" id="PS50082">
    <property type="entry name" value="WD_REPEATS_2"/>
    <property type="match status" value="14"/>
</dbReference>
<feature type="repeat" description="WD" evidence="3">
    <location>
        <begin position="1135"/>
        <end position="1171"/>
    </location>
</feature>
<feature type="repeat" description="WD" evidence="3">
    <location>
        <begin position="1260"/>
        <end position="1296"/>
    </location>
</feature>
<feature type="repeat" description="WD" evidence="3">
    <location>
        <begin position="1596"/>
        <end position="1637"/>
    </location>
</feature>
<name>A0A9P6MRC8_9FUNG</name>
<dbReference type="PANTHER" id="PTHR19849:SF1">
    <property type="entry name" value="F-BOX_WD REPEAT-CONTAINING PROTEIN 7"/>
    <property type="match status" value="1"/>
</dbReference>
<dbReference type="PRINTS" id="PR00320">
    <property type="entry name" value="GPROTEINBRPT"/>
</dbReference>
<dbReference type="PROSITE" id="PS00678">
    <property type="entry name" value="WD_REPEATS_1"/>
    <property type="match status" value="11"/>
</dbReference>
<gene>
    <name evidence="6" type="ORF">BGZ80_001033</name>
</gene>
<dbReference type="InterPro" id="IPR027417">
    <property type="entry name" value="P-loop_NTPase"/>
</dbReference>
<organism evidence="6 7">
    <name type="scientific">Entomortierella chlamydospora</name>
    <dbReference type="NCBI Taxonomy" id="101097"/>
    <lineage>
        <taxon>Eukaryota</taxon>
        <taxon>Fungi</taxon>
        <taxon>Fungi incertae sedis</taxon>
        <taxon>Mucoromycota</taxon>
        <taxon>Mortierellomycotina</taxon>
        <taxon>Mortierellomycetes</taxon>
        <taxon>Mortierellales</taxon>
        <taxon>Mortierellaceae</taxon>
        <taxon>Entomortierella</taxon>
    </lineage>
</organism>
<dbReference type="GO" id="GO:0005634">
    <property type="term" value="C:nucleus"/>
    <property type="evidence" value="ECO:0007669"/>
    <property type="project" value="TreeGrafter"/>
</dbReference>
<dbReference type="Pfam" id="PF00400">
    <property type="entry name" value="WD40"/>
    <property type="match status" value="13"/>
</dbReference>
<dbReference type="GO" id="GO:0043161">
    <property type="term" value="P:proteasome-mediated ubiquitin-dependent protein catabolic process"/>
    <property type="evidence" value="ECO:0007669"/>
    <property type="project" value="TreeGrafter"/>
</dbReference>
<dbReference type="Gene3D" id="3.40.50.300">
    <property type="entry name" value="P-loop containing nucleotide triphosphate hydrolases"/>
    <property type="match status" value="1"/>
</dbReference>
<feature type="repeat" description="WD" evidence="3">
    <location>
        <begin position="1386"/>
        <end position="1422"/>
    </location>
</feature>
<dbReference type="InterPro" id="IPR056251">
    <property type="entry name" value="Arm_rpt_dom"/>
</dbReference>
<dbReference type="Proteomes" id="UP000703661">
    <property type="component" value="Unassembled WGS sequence"/>
</dbReference>
<dbReference type="Pfam" id="PF00805">
    <property type="entry name" value="Pentapeptide"/>
    <property type="match status" value="1"/>
</dbReference>
<dbReference type="InterPro" id="IPR015943">
    <property type="entry name" value="WD40/YVTN_repeat-like_dom_sf"/>
</dbReference>
<evidence type="ECO:0000256" key="2">
    <source>
        <dbReference type="ARBA" id="ARBA00022737"/>
    </source>
</evidence>
<dbReference type="GO" id="GO:0010992">
    <property type="term" value="P:ubiquitin recycling"/>
    <property type="evidence" value="ECO:0007669"/>
    <property type="project" value="TreeGrafter"/>
</dbReference>
<evidence type="ECO:0000256" key="3">
    <source>
        <dbReference type="PROSITE-ProRule" id="PRU00221"/>
    </source>
</evidence>
<feature type="repeat" description="WD" evidence="3">
    <location>
        <begin position="1470"/>
        <end position="1511"/>
    </location>
</feature>
<dbReference type="Pfam" id="PF05729">
    <property type="entry name" value="NACHT"/>
    <property type="match status" value="1"/>
</dbReference>
<protein>
    <submittedName>
        <fullName evidence="6">Uncharacterized protein</fullName>
    </submittedName>
</protein>
<feature type="domain" description="Arm-like repeat" evidence="5">
    <location>
        <begin position="83"/>
        <end position="274"/>
    </location>
</feature>
<feature type="repeat" description="WD" evidence="3">
    <location>
        <begin position="1302"/>
        <end position="1343"/>
    </location>
</feature>
<feature type="domain" description="NACHT" evidence="4">
    <location>
        <begin position="531"/>
        <end position="619"/>
    </location>
</feature>
<evidence type="ECO:0000256" key="1">
    <source>
        <dbReference type="ARBA" id="ARBA00022574"/>
    </source>
</evidence>
<dbReference type="PANTHER" id="PTHR19849">
    <property type="entry name" value="PHOSPHOLIPASE A-2-ACTIVATING PROTEIN"/>
    <property type="match status" value="1"/>
</dbReference>
<sequence length="1728" mass="191243">MFKNLFRTKQSPIIRPGKATRDSVPFPNTIFAENVDPPIASCALPELNKQLIDTPQLAYCLKVLNDEVSDDSAKQWRKDTIKDFEELKRFSALVRNVVRAFESDELKDADAISEVTYLAPFLGRSDFRFLLAYFVDGLEHSMLLDLNSLEGIARLMQSADPSTLNADDLVRTLDCINKRMHLVHGQSEDYVYHMTTTVSRVLDAMADSHVKGLKREDLHEPLSAYLEGLKGHNDPYIVFQAAYAFQALQCVPDDESPWQAGLRKGSGIVKGATKDAYDKVKTLYKSGQDLRKALKDGLSFDKKCAWYTALRGTDVLLQNGQLSDFKKIVCEAPCRRALPFQWGVCQRLGNLAFDPLWDGKSRRGAIEFLGQLYRDDENWGHHVPIKQLILDILMQLEEPSQNTVIAHAEEVLLAKLKTDGEAVAQAAKELLAKLQNDGNDAKRRMYEDCRTSMFKSHPLRVVMPPPASSSLLDRVQGRLDVEADLKRLKLQRIKLRGTPVYIPPQGKAPDTDPFDLMDTVNKFLDDKNKKVFLLLGDSGVGKSTFNRELEYRWWRKYEKKSDRIPLFISLPAIVRPEQDLIAKHLRKVGFEESQIRELKGREFVLICDGYDESQQTHNLYTSNQFNQEGEWRAQMVISCRSDYVGLNYKDRFQPSDRNKSSVLSQSKEILSSVLGQPKEIIFQEAVIMPFNENQVRDYISCFVALVKPLWSAVNYNDVLEKIPSLQELVKNPFLLTLSLDVLPRLVHPDQKDFAAAKVTRAALYDEFVEQWLERGKKRLADKELSGQEKKALQSLSDDGFERNGIEFLKRLATEVYDKQGGNPVVKYSRLEDAGSWKDAFFGNEDDKQLLRDASPLTRSGNQYQFIHRSILEYGLARAVFEPQNRGIAVNEAPEPAVILKHRVSAYSFEMEGTLEDIDFSINQGPDDKSPLFRRIFIGEPSIMHFLEERVQQEPVFRKQLLEYIESSKHDKKWRTAAANAITILVRAGERFNGADLKGIQIPRADLSGGQFDSAQLEGSDLRKVDLRNIWLRQANLSKARMEGIEVGAWQFLQEVGGVGLCTFSPDGKTSAFGLLNGTICVYDTATWMRTHTLQGHTGRVKRVAYSPSSQQIVSGGFDKTVRLWNAQTGAPGPVLRGHTEPISSVLYSPSGQQVISGSWDKTVRLWDATTGASCLILSGHTSPISSVAYSPSGSQIASGSWDRTVRLWDAVTGELDSVLKGTSCIMSLAYSPSGQQIASGSWDKTVQLWDAQTGARGPVLNGHTDSAESVVYSPNGRQIASGSWDNTVRLWDAQTGTPGPILSGHTRSITSVVYSPNGRQIASSSRDNTVRLWDSETGASSHILSGHAGYVVTVAYSPCGQQIASGSWDRTVRLWDAHSGKSIPILGGHTGDVVAVAYSPCGQQIASGSRDSTVRLWDASSGTFGPILCGHTSGILSLAYSPSGQKIASGSWDQTVRVWDSQTSKSGCVLRGHTGSITSVAYSPNGQQIASGSRDETVRLWDAETGVSGLTLAGHTGWVTSVAYSPSGRQITSGSCDNTVRVWDTETGASSSILYGHTSPVLTIAYSPSGKQIASGSDDKTVRLWDAQTGLLGPVLSSHIGSVTSVVYLPSGQQIASVCGINTVQLWDVDSGQILAVTSDYYEPISSIAWKATPDGTFFVTGGNDMSVRMWQAIAGKDQYQAHLHWNTKHCRHALSNASMQSAQGFSSIMMQLLQRRGAVFEPIPFKP</sequence>
<dbReference type="SMART" id="SM00320">
    <property type="entry name" value="WD40"/>
    <property type="match status" value="15"/>
</dbReference>
<evidence type="ECO:0000259" key="4">
    <source>
        <dbReference type="Pfam" id="PF05729"/>
    </source>
</evidence>
<dbReference type="PROSITE" id="PS50294">
    <property type="entry name" value="WD_REPEATS_REGION"/>
    <property type="match status" value="13"/>
</dbReference>
<dbReference type="GO" id="GO:0043130">
    <property type="term" value="F:ubiquitin binding"/>
    <property type="evidence" value="ECO:0007669"/>
    <property type="project" value="TreeGrafter"/>
</dbReference>
<accession>A0A9P6MRC8</accession>
<dbReference type="InterPro" id="IPR019775">
    <property type="entry name" value="WD40_repeat_CS"/>
</dbReference>
<feature type="repeat" description="WD" evidence="3">
    <location>
        <begin position="1225"/>
        <end position="1254"/>
    </location>
</feature>
<dbReference type="CDD" id="cd00200">
    <property type="entry name" value="WD40"/>
    <property type="match status" value="2"/>
</dbReference>
<dbReference type="InterPro" id="IPR007111">
    <property type="entry name" value="NACHT_NTPase"/>
</dbReference>
<keyword evidence="1 3" id="KW-0853">WD repeat</keyword>
<keyword evidence="2" id="KW-0677">Repeat</keyword>
<dbReference type="Pfam" id="PF23948">
    <property type="entry name" value="ARM_5"/>
    <property type="match status" value="1"/>
</dbReference>
<dbReference type="Gene3D" id="2.130.10.10">
    <property type="entry name" value="YVTN repeat-like/Quinoprotein amine dehydrogenase"/>
    <property type="match status" value="5"/>
</dbReference>
<feature type="repeat" description="WD" evidence="3">
    <location>
        <begin position="1554"/>
        <end position="1590"/>
    </location>
</feature>
<feature type="repeat" description="WD" evidence="3">
    <location>
        <begin position="1093"/>
        <end position="1129"/>
    </location>
</feature>
<dbReference type="SUPFAM" id="SSF50978">
    <property type="entry name" value="WD40 repeat-like"/>
    <property type="match status" value="2"/>
</dbReference>
<evidence type="ECO:0000259" key="5">
    <source>
        <dbReference type="Pfam" id="PF23948"/>
    </source>
</evidence>
<dbReference type="InterPro" id="IPR001680">
    <property type="entry name" value="WD40_rpt"/>
</dbReference>
<dbReference type="EMBL" id="JAAAID010001229">
    <property type="protein sequence ID" value="KAG0010984.1"/>
    <property type="molecule type" value="Genomic_DNA"/>
</dbReference>
<feature type="repeat" description="WD" evidence="3">
    <location>
        <begin position="1344"/>
        <end position="1385"/>
    </location>
</feature>
<dbReference type="OrthoDB" id="538223at2759"/>
<dbReference type="InterPro" id="IPR011047">
    <property type="entry name" value="Quinoprotein_ADH-like_sf"/>
</dbReference>
<keyword evidence="7" id="KW-1185">Reference proteome</keyword>
<comment type="caution">
    <text evidence="6">The sequence shown here is derived from an EMBL/GenBank/DDBJ whole genome shotgun (WGS) entry which is preliminary data.</text>
</comment>
<dbReference type="InterPro" id="IPR020472">
    <property type="entry name" value="WD40_PAC1"/>
</dbReference>
<evidence type="ECO:0000313" key="6">
    <source>
        <dbReference type="EMBL" id="KAG0010984.1"/>
    </source>
</evidence>
<dbReference type="Gene3D" id="2.160.20.80">
    <property type="entry name" value="E3 ubiquitin-protein ligase SopA"/>
    <property type="match status" value="1"/>
</dbReference>
<feature type="repeat" description="WD" evidence="3">
    <location>
        <begin position="1653"/>
        <end position="1681"/>
    </location>
</feature>
<dbReference type="SUPFAM" id="SSF50998">
    <property type="entry name" value="Quinoprotein alcohol dehydrogenase-like"/>
    <property type="match status" value="1"/>
</dbReference>